<gene>
    <name evidence="1" type="ORF">H5410_036979</name>
</gene>
<dbReference type="AlphaFoldDB" id="A0A9J5Y509"/>
<reference evidence="1 2" key="1">
    <citation type="submission" date="2020-09" db="EMBL/GenBank/DDBJ databases">
        <title>De no assembly of potato wild relative species, Solanum commersonii.</title>
        <authorList>
            <person name="Cho K."/>
        </authorList>
    </citation>
    <scope>NUCLEOTIDE SEQUENCE [LARGE SCALE GENOMIC DNA]</scope>
    <source>
        <strain evidence="1">LZ3.2</strain>
        <tissue evidence="1">Leaf</tissue>
    </source>
</reference>
<evidence type="ECO:0000313" key="2">
    <source>
        <dbReference type="Proteomes" id="UP000824120"/>
    </source>
</evidence>
<keyword evidence="2" id="KW-1185">Reference proteome</keyword>
<comment type="caution">
    <text evidence="1">The sequence shown here is derived from an EMBL/GenBank/DDBJ whole genome shotgun (WGS) entry which is preliminary data.</text>
</comment>
<evidence type="ECO:0000313" key="1">
    <source>
        <dbReference type="EMBL" id="KAG5595747.1"/>
    </source>
</evidence>
<dbReference type="EMBL" id="JACXVP010000007">
    <property type="protein sequence ID" value="KAG5595747.1"/>
    <property type="molecule type" value="Genomic_DNA"/>
</dbReference>
<dbReference type="Proteomes" id="UP000824120">
    <property type="component" value="Chromosome 7"/>
</dbReference>
<protein>
    <submittedName>
        <fullName evidence="1">Uncharacterized protein</fullName>
    </submittedName>
</protein>
<dbReference type="OrthoDB" id="2113341at2759"/>
<name>A0A9J5Y509_SOLCO</name>
<sequence>MPKEWQDGENIVVESKTKTFNYSLKPEGSATDEEHSEINILENKGIAFALNLLEESKKVIDSNFKGGPISYADLHQFAVPQLNPNDLLGSPSDARANPNNGESKYGECKENAFGKLKAHSANHGKWLILLLSAIWISIYTGSLVKLGKIGDHLVCRRVDRRVRLMLPNGRALKESPGTIIPDQAGTLGTDAQTDEDTVLTGPLSTFFSTIDF</sequence>
<accession>A0A9J5Y509</accession>
<proteinExistence type="predicted"/>
<organism evidence="1 2">
    <name type="scientific">Solanum commersonii</name>
    <name type="common">Commerson's wild potato</name>
    <name type="synonym">Commerson's nightshade</name>
    <dbReference type="NCBI Taxonomy" id="4109"/>
    <lineage>
        <taxon>Eukaryota</taxon>
        <taxon>Viridiplantae</taxon>
        <taxon>Streptophyta</taxon>
        <taxon>Embryophyta</taxon>
        <taxon>Tracheophyta</taxon>
        <taxon>Spermatophyta</taxon>
        <taxon>Magnoliopsida</taxon>
        <taxon>eudicotyledons</taxon>
        <taxon>Gunneridae</taxon>
        <taxon>Pentapetalae</taxon>
        <taxon>asterids</taxon>
        <taxon>lamiids</taxon>
        <taxon>Solanales</taxon>
        <taxon>Solanaceae</taxon>
        <taxon>Solanoideae</taxon>
        <taxon>Solaneae</taxon>
        <taxon>Solanum</taxon>
    </lineage>
</organism>